<dbReference type="AlphaFoldDB" id="A0A0F4GYE4"/>
<proteinExistence type="predicted"/>
<evidence type="ECO:0000313" key="5">
    <source>
        <dbReference type="Proteomes" id="UP000033647"/>
    </source>
</evidence>
<dbReference type="SMART" id="SM00066">
    <property type="entry name" value="GAL4"/>
    <property type="match status" value="1"/>
</dbReference>
<gene>
    <name evidence="4" type="ORF">TI39_contig263g00001</name>
</gene>
<feature type="compositionally biased region" description="Basic and acidic residues" evidence="2">
    <location>
        <begin position="604"/>
        <end position="613"/>
    </location>
</feature>
<dbReference type="SUPFAM" id="SSF57701">
    <property type="entry name" value="Zn2/Cys6 DNA-binding domain"/>
    <property type="match status" value="1"/>
</dbReference>
<dbReference type="Gene3D" id="4.10.240.10">
    <property type="entry name" value="Zn(2)-C6 fungal-type DNA-binding domain"/>
    <property type="match status" value="1"/>
</dbReference>
<feature type="compositionally biased region" description="Polar residues" evidence="2">
    <location>
        <begin position="585"/>
        <end position="603"/>
    </location>
</feature>
<feature type="domain" description="Zn(2)-C6 fungal-type" evidence="3">
    <location>
        <begin position="194"/>
        <end position="230"/>
    </location>
</feature>
<reference evidence="4 5" key="1">
    <citation type="submission" date="2015-03" db="EMBL/GenBank/DDBJ databases">
        <title>RNA-seq based gene annotation and comparative genomics of four Zymoseptoria species reveal species-specific pathogenicity related genes and transposable element activity.</title>
        <authorList>
            <person name="Grandaubert J."/>
            <person name="Bhattacharyya A."/>
            <person name="Stukenbrock E.H."/>
        </authorList>
    </citation>
    <scope>NUCLEOTIDE SEQUENCE [LARGE SCALE GENOMIC DNA]</scope>
    <source>
        <strain evidence="4 5">Zb18110</strain>
    </source>
</reference>
<evidence type="ECO:0000259" key="3">
    <source>
        <dbReference type="PROSITE" id="PS50048"/>
    </source>
</evidence>
<keyword evidence="5" id="KW-1185">Reference proteome</keyword>
<dbReference type="InterPro" id="IPR036864">
    <property type="entry name" value="Zn2-C6_fun-type_DNA-bd_sf"/>
</dbReference>
<accession>A0A0F4GYE4</accession>
<evidence type="ECO:0000256" key="2">
    <source>
        <dbReference type="SAM" id="MobiDB-lite"/>
    </source>
</evidence>
<dbReference type="Proteomes" id="UP000033647">
    <property type="component" value="Unassembled WGS sequence"/>
</dbReference>
<dbReference type="OrthoDB" id="5394557at2759"/>
<feature type="region of interest" description="Disordered" evidence="2">
    <location>
        <begin position="479"/>
        <end position="498"/>
    </location>
</feature>
<dbReference type="Pfam" id="PF00172">
    <property type="entry name" value="Zn_clus"/>
    <property type="match status" value="1"/>
</dbReference>
<dbReference type="STRING" id="1047168.A0A0F4GYE4"/>
<evidence type="ECO:0000256" key="1">
    <source>
        <dbReference type="ARBA" id="ARBA00023242"/>
    </source>
</evidence>
<dbReference type="EMBL" id="LAFY01000255">
    <property type="protein sequence ID" value="KJY02043.1"/>
    <property type="molecule type" value="Genomic_DNA"/>
</dbReference>
<sequence length="638" mass="70813">MHGSLQTQEDSFTNHLPRSHTFICLCDCVRFVRRKHFLFQSSPSKLHCLLSYRVRVDESASCRAFPNSSMKQFSLSRFCQTVFFLTSFTAIANQRVLLLCSCGCRELPPDQRRMMMTQSYYTGDFDTFSRSNQRANSSAAYYDRTAPYSHGYYDTPNDLRSEYVGRPGNRTLIADNHIQDQHSHGHQRRRIQVACSRCRKRKIRCSGDAGDGSGCSNCQSAGVDKASCTFHRVGSHALTTDLDGLPVVGSNSVTSPVDITTTAYDVGIYQPHHRQSLPMLQTRMTYSDYDYGSSSVDDYTYSASMPRQSMSSNHGLESFRPYTSGPLSAPATSSSMYYESGTPFSYGNLQGAPYTMPTSRLPSAAGEAFSPLNMASMHSSLPSQTVQERRLPVPHQPAYPQRVPTPEVPQIRPLGSFNESRAHITGIYSRTGMPWSTGTSHNDSINSVNQSLPASSDISSTYPSINDPAFGYQFRASTKSPAISPTTSSSLSDSFQSTNVDYKSTPLIMLPPTSTKRASRASNTRPVLPSIGGNEEYRRPSSSSREAAASLYSFSTGVDVDTTTSADRHQIRQANGSDDYKMVPNDQQQRYTSPRHSQPTHSASVDELRRRSSFDQQQQQQRAATAHRMSVSNLNARY</sequence>
<name>A0A0F4GYE4_9PEZI</name>
<organism evidence="4 5">
    <name type="scientific">Zymoseptoria brevis</name>
    <dbReference type="NCBI Taxonomy" id="1047168"/>
    <lineage>
        <taxon>Eukaryota</taxon>
        <taxon>Fungi</taxon>
        <taxon>Dikarya</taxon>
        <taxon>Ascomycota</taxon>
        <taxon>Pezizomycotina</taxon>
        <taxon>Dothideomycetes</taxon>
        <taxon>Dothideomycetidae</taxon>
        <taxon>Mycosphaerellales</taxon>
        <taxon>Mycosphaerellaceae</taxon>
        <taxon>Zymoseptoria</taxon>
    </lineage>
</organism>
<dbReference type="CDD" id="cd00067">
    <property type="entry name" value="GAL4"/>
    <property type="match status" value="1"/>
</dbReference>
<keyword evidence="1" id="KW-0539">Nucleus</keyword>
<feature type="region of interest" description="Disordered" evidence="2">
    <location>
        <begin position="505"/>
        <end position="544"/>
    </location>
</feature>
<feature type="region of interest" description="Disordered" evidence="2">
    <location>
        <begin position="572"/>
        <end position="638"/>
    </location>
</feature>
<dbReference type="PROSITE" id="PS50048">
    <property type="entry name" value="ZN2_CY6_FUNGAL_2"/>
    <property type="match status" value="1"/>
</dbReference>
<dbReference type="GO" id="GO:0008270">
    <property type="term" value="F:zinc ion binding"/>
    <property type="evidence" value="ECO:0007669"/>
    <property type="project" value="InterPro"/>
</dbReference>
<protein>
    <recommendedName>
        <fullName evidence="3">Zn(2)-C6 fungal-type domain-containing protein</fullName>
    </recommendedName>
</protein>
<feature type="compositionally biased region" description="Polar residues" evidence="2">
    <location>
        <begin position="512"/>
        <end position="525"/>
    </location>
</feature>
<evidence type="ECO:0000313" key="4">
    <source>
        <dbReference type="EMBL" id="KJY02043.1"/>
    </source>
</evidence>
<dbReference type="GO" id="GO:0000981">
    <property type="term" value="F:DNA-binding transcription factor activity, RNA polymerase II-specific"/>
    <property type="evidence" value="ECO:0007669"/>
    <property type="project" value="InterPro"/>
</dbReference>
<dbReference type="InterPro" id="IPR001138">
    <property type="entry name" value="Zn2Cys6_DnaBD"/>
</dbReference>
<comment type="caution">
    <text evidence="4">The sequence shown here is derived from an EMBL/GenBank/DDBJ whole genome shotgun (WGS) entry which is preliminary data.</text>
</comment>
<feature type="region of interest" description="Disordered" evidence="2">
    <location>
        <begin position="438"/>
        <end position="460"/>
    </location>
</feature>